<evidence type="ECO:0000313" key="3">
    <source>
        <dbReference type="Proteomes" id="UP001153709"/>
    </source>
</evidence>
<dbReference type="GO" id="GO:0048312">
    <property type="term" value="P:intracellular distribution of mitochondria"/>
    <property type="evidence" value="ECO:0007669"/>
    <property type="project" value="TreeGrafter"/>
</dbReference>
<dbReference type="SMART" id="SM00053">
    <property type="entry name" value="DYNc"/>
    <property type="match status" value="1"/>
</dbReference>
<dbReference type="InterPro" id="IPR001401">
    <property type="entry name" value="Dynamin_GTPase"/>
</dbReference>
<dbReference type="GO" id="GO:0005525">
    <property type="term" value="F:GTP binding"/>
    <property type="evidence" value="ECO:0007669"/>
    <property type="project" value="InterPro"/>
</dbReference>
<evidence type="ECO:0000259" key="1">
    <source>
        <dbReference type="SMART" id="SM00053"/>
    </source>
</evidence>
<evidence type="ECO:0000313" key="2">
    <source>
        <dbReference type="EMBL" id="CAG9832128.1"/>
    </source>
</evidence>
<keyword evidence="3" id="KW-1185">Reference proteome</keyword>
<dbReference type="PANTHER" id="PTHR11566">
    <property type="entry name" value="DYNAMIN"/>
    <property type="match status" value="1"/>
</dbReference>
<dbReference type="PANTHER" id="PTHR11566:SF21">
    <property type="entry name" value="DYNAMIN RELATED PROTEIN 1, ISOFORM A"/>
    <property type="match status" value="1"/>
</dbReference>
<proteinExistence type="predicted"/>
<dbReference type="Gene3D" id="3.40.50.300">
    <property type="entry name" value="P-loop containing nucleotide triphosphate hydrolases"/>
    <property type="match status" value="2"/>
</dbReference>
<dbReference type="GO" id="GO:0005739">
    <property type="term" value="C:mitochondrion"/>
    <property type="evidence" value="ECO:0007669"/>
    <property type="project" value="TreeGrafter"/>
</dbReference>
<dbReference type="GO" id="GO:0008017">
    <property type="term" value="F:microtubule binding"/>
    <property type="evidence" value="ECO:0007669"/>
    <property type="project" value="TreeGrafter"/>
</dbReference>
<dbReference type="GO" id="GO:0000266">
    <property type="term" value="P:mitochondrial fission"/>
    <property type="evidence" value="ECO:0007669"/>
    <property type="project" value="TreeGrafter"/>
</dbReference>
<gene>
    <name evidence="2" type="ORF">DIABBA_LOCUS5659</name>
</gene>
<dbReference type="GO" id="GO:0016020">
    <property type="term" value="C:membrane"/>
    <property type="evidence" value="ECO:0007669"/>
    <property type="project" value="TreeGrafter"/>
</dbReference>
<sequence>MEALIPDINKLQDVFNTVGSDAIHLPQIIGLGSQISGKSSVIESLLEKSLLPRAVATANTDMDTSESLAIAKDLDPDGRRTLAVVTKVDLIDAETDAVDILCGRVIPVKVGIIGVVNKSEQAIMNAIFS</sequence>
<dbReference type="GO" id="GO:0003924">
    <property type="term" value="F:GTPase activity"/>
    <property type="evidence" value="ECO:0007669"/>
    <property type="project" value="InterPro"/>
</dbReference>
<dbReference type="GO" id="GO:0005874">
    <property type="term" value="C:microtubule"/>
    <property type="evidence" value="ECO:0007669"/>
    <property type="project" value="TreeGrafter"/>
</dbReference>
<dbReference type="SUPFAM" id="SSF52540">
    <property type="entry name" value="P-loop containing nucleoside triphosphate hydrolases"/>
    <property type="match status" value="1"/>
</dbReference>
<name>A0A9N9X8Z5_DIABA</name>
<accession>A0A9N9X8Z5</accession>
<dbReference type="GO" id="GO:0006897">
    <property type="term" value="P:endocytosis"/>
    <property type="evidence" value="ECO:0007669"/>
    <property type="project" value="TreeGrafter"/>
</dbReference>
<organism evidence="2 3">
    <name type="scientific">Diabrotica balteata</name>
    <name type="common">Banded cucumber beetle</name>
    <dbReference type="NCBI Taxonomy" id="107213"/>
    <lineage>
        <taxon>Eukaryota</taxon>
        <taxon>Metazoa</taxon>
        <taxon>Ecdysozoa</taxon>
        <taxon>Arthropoda</taxon>
        <taxon>Hexapoda</taxon>
        <taxon>Insecta</taxon>
        <taxon>Pterygota</taxon>
        <taxon>Neoptera</taxon>
        <taxon>Endopterygota</taxon>
        <taxon>Coleoptera</taxon>
        <taxon>Polyphaga</taxon>
        <taxon>Cucujiformia</taxon>
        <taxon>Chrysomeloidea</taxon>
        <taxon>Chrysomelidae</taxon>
        <taxon>Galerucinae</taxon>
        <taxon>Diabroticina</taxon>
        <taxon>Diabroticites</taxon>
        <taxon>Diabrotica</taxon>
    </lineage>
</organism>
<feature type="domain" description="Dynamin GTPase" evidence="1">
    <location>
        <begin position="1"/>
        <end position="126"/>
    </location>
</feature>
<dbReference type="InterPro" id="IPR022812">
    <property type="entry name" value="Dynamin"/>
</dbReference>
<reference evidence="2" key="1">
    <citation type="submission" date="2022-01" db="EMBL/GenBank/DDBJ databases">
        <authorList>
            <person name="King R."/>
        </authorList>
    </citation>
    <scope>NUCLEOTIDE SEQUENCE</scope>
</reference>
<dbReference type="GO" id="GO:0016559">
    <property type="term" value="P:peroxisome fission"/>
    <property type="evidence" value="ECO:0007669"/>
    <property type="project" value="TreeGrafter"/>
</dbReference>
<dbReference type="InterPro" id="IPR027417">
    <property type="entry name" value="P-loop_NTPase"/>
</dbReference>
<dbReference type="OrthoDB" id="5061070at2759"/>
<dbReference type="Proteomes" id="UP001153709">
    <property type="component" value="Chromosome 3"/>
</dbReference>
<protein>
    <recommendedName>
        <fullName evidence="1">Dynamin GTPase domain-containing protein</fullName>
    </recommendedName>
</protein>
<dbReference type="EMBL" id="OU898278">
    <property type="protein sequence ID" value="CAG9832128.1"/>
    <property type="molecule type" value="Genomic_DNA"/>
</dbReference>
<dbReference type="AlphaFoldDB" id="A0A9N9X8Z5"/>